<dbReference type="Gene3D" id="1.10.575.10">
    <property type="entry name" value="P1 Nuclease"/>
    <property type="match status" value="1"/>
</dbReference>
<evidence type="ECO:0000256" key="7">
    <source>
        <dbReference type="ARBA" id="ARBA00023180"/>
    </source>
</evidence>
<dbReference type="OrthoDB" id="441446at2759"/>
<dbReference type="SUPFAM" id="SSF48537">
    <property type="entry name" value="Phospholipase C/P1 nuclease"/>
    <property type="match status" value="1"/>
</dbReference>
<keyword evidence="4" id="KW-0255">Endonuclease</keyword>
<dbReference type="GO" id="GO:0016788">
    <property type="term" value="F:hydrolase activity, acting on ester bonds"/>
    <property type="evidence" value="ECO:0007669"/>
    <property type="project" value="InterPro"/>
</dbReference>
<evidence type="ECO:0000313" key="10">
    <source>
        <dbReference type="Proteomes" id="UP000736335"/>
    </source>
</evidence>
<reference evidence="9" key="2">
    <citation type="submission" date="2020-11" db="EMBL/GenBank/DDBJ databases">
        <authorList>
            <consortium name="DOE Joint Genome Institute"/>
            <person name="Kuo A."/>
            <person name="Miyauchi S."/>
            <person name="Kiss E."/>
            <person name="Drula E."/>
            <person name="Kohler A."/>
            <person name="Sanchez-Garcia M."/>
            <person name="Andreopoulos B."/>
            <person name="Barry K.W."/>
            <person name="Bonito G."/>
            <person name="Buee M."/>
            <person name="Carver A."/>
            <person name="Chen C."/>
            <person name="Cichocki N."/>
            <person name="Clum A."/>
            <person name="Culley D."/>
            <person name="Crous P.W."/>
            <person name="Fauchery L."/>
            <person name="Girlanda M."/>
            <person name="Hayes R."/>
            <person name="Keri Z."/>
            <person name="Labutti K."/>
            <person name="Lipzen A."/>
            <person name="Lombard V."/>
            <person name="Magnuson J."/>
            <person name="Maillard F."/>
            <person name="Morin E."/>
            <person name="Murat C."/>
            <person name="Nolan M."/>
            <person name="Ohm R."/>
            <person name="Pangilinan J."/>
            <person name="Pereira M."/>
            <person name="Perotto S."/>
            <person name="Peter M."/>
            <person name="Riley R."/>
            <person name="Sitrit Y."/>
            <person name="Stielow B."/>
            <person name="Szollosi G."/>
            <person name="Zifcakova L."/>
            <person name="Stursova M."/>
            <person name="Spatafora J.W."/>
            <person name="Tedersoo L."/>
            <person name="Vaario L.-M."/>
            <person name="Yamada A."/>
            <person name="Yan M."/>
            <person name="Wang P."/>
            <person name="Xu J."/>
            <person name="Bruns T."/>
            <person name="Baldrian P."/>
            <person name="Vilgalys R."/>
            <person name="Henrissat B."/>
            <person name="Grigoriev I.V."/>
            <person name="Hibbett D."/>
            <person name="Nagy L.G."/>
            <person name="Martin F.M."/>
        </authorList>
    </citation>
    <scope>NUCLEOTIDE SEQUENCE</scope>
    <source>
        <strain evidence="9">UH-Tt-Lm1</strain>
    </source>
</reference>
<evidence type="ECO:0000256" key="2">
    <source>
        <dbReference type="ARBA" id="ARBA00022722"/>
    </source>
</evidence>
<dbReference type="PANTHER" id="PTHR33146">
    <property type="entry name" value="ENDONUCLEASE 4"/>
    <property type="match status" value="1"/>
</dbReference>
<dbReference type="CDD" id="cd11010">
    <property type="entry name" value="S1-P1_nuclease"/>
    <property type="match status" value="1"/>
</dbReference>
<dbReference type="InterPro" id="IPR008947">
    <property type="entry name" value="PLipase_C/P1_nuclease_dom_sf"/>
</dbReference>
<organism evidence="9 10">
    <name type="scientific">Thelephora terrestris</name>
    <dbReference type="NCBI Taxonomy" id="56493"/>
    <lineage>
        <taxon>Eukaryota</taxon>
        <taxon>Fungi</taxon>
        <taxon>Dikarya</taxon>
        <taxon>Basidiomycota</taxon>
        <taxon>Agaricomycotina</taxon>
        <taxon>Agaricomycetes</taxon>
        <taxon>Thelephorales</taxon>
        <taxon>Thelephoraceae</taxon>
        <taxon>Thelephora</taxon>
    </lineage>
</organism>
<evidence type="ECO:0000256" key="8">
    <source>
        <dbReference type="SAM" id="SignalP"/>
    </source>
</evidence>
<feature type="chain" id="PRO_5040314819" evidence="8">
    <location>
        <begin position="23"/>
        <end position="352"/>
    </location>
</feature>
<dbReference type="GO" id="GO:0046872">
    <property type="term" value="F:metal ion binding"/>
    <property type="evidence" value="ECO:0007669"/>
    <property type="project" value="UniProtKB-KW"/>
</dbReference>
<evidence type="ECO:0000313" key="9">
    <source>
        <dbReference type="EMBL" id="KAF9778029.1"/>
    </source>
</evidence>
<keyword evidence="3" id="KW-0479">Metal-binding</keyword>
<name>A0A9P6L111_9AGAM</name>
<keyword evidence="10" id="KW-1185">Reference proteome</keyword>
<accession>A0A9P6L111</accession>
<evidence type="ECO:0000256" key="1">
    <source>
        <dbReference type="ARBA" id="ARBA00009547"/>
    </source>
</evidence>
<keyword evidence="6" id="KW-1015">Disulfide bond</keyword>
<keyword evidence="7" id="KW-0325">Glycoprotein</keyword>
<reference evidence="9" key="1">
    <citation type="journal article" date="2020" name="Nat. Commun.">
        <title>Large-scale genome sequencing of mycorrhizal fungi provides insights into the early evolution of symbiotic traits.</title>
        <authorList>
            <person name="Miyauchi S."/>
            <person name="Kiss E."/>
            <person name="Kuo A."/>
            <person name="Drula E."/>
            <person name="Kohler A."/>
            <person name="Sanchez-Garcia M."/>
            <person name="Morin E."/>
            <person name="Andreopoulos B."/>
            <person name="Barry K.W."/>
            <person name="Bonito G."/>
            <person name="Buee M."/>
            <person name="Carver A."/>
            <person name="Chen C."/>
            <person name="Cichocki N."/>
            <person name="Clum A."/>
            <person name="Culley D."/>
            <person name="Crous P.W."/>
            <person name="Fauchery L."/>
            <person name="Girlanda M."/>
            <person name="Hayes R.D."/>
            <person name="Keri Z."/>
            <person name="LaButti K."/>
            <person name="Lipzen A."/>
            <person name="Lombard V."/>
            <person name="Magnuson J."/>
            <person name="Maillard F."/>
            <person name="Murat C."/>
            <person name="Nolan M."/>
            <person name="Ohm R.A."/>
            <person name="Pangilinan J."/>
            <person name="Pereira M.F."/>
            <person name="Perotto S."/>
            <person name="Peter M."/>
            <person name="Pfister S."/>
            <person name="Riley R."/>
            <person name="Sitrit Y."/>
            <person name="Stielow J.B."/>
            <person name="Szollosi G."/>
            <person name="Zifcakova L."/>
            <person name="Stursova M."/>
            <person name="Spatafora J.W."/>
            <person name="Tedersoo L."/>
            <person name="Vaario L.M."/>
            <person name="Yamada A."/>
            <person name="Yan M."/>
            <person name="Wang P."/>
            <person name="Xu J."/>
            <person name="Bruns T."/>
            <person name="Baldrian P."/>
            <person name="Vilgalys R."/>
            <person name="Dunand C."/>
            <person name="Henrissat B."/>
            <person name="Grigoriev I.V."/>
            <person name="Hibbett D."/>
            <person name="Nagy L.G."/>
            <person name="Martin F.M."/>
        </authorList>
    </citation>
    <scope>NUCLEOTIDE SEQUENCE</scope>
    <source>
        <strain evidence="9">UH-Tt-Lm1</strain>
    </source>
</reference>
<keyword evidence="8" id="KW-0732">Signal</keyword>
<dbReference type="GO" id="GO:0006308">
    <property type="term" value="P:DNA catabolic process"/>
    <property type="evidence" value="ECO:0007669"/>
    <property type="project" value="InterPro"/>
</dbReference>
<comment type="caution">
    <text evidence="9">The sequence shown here is derived from an EMBL/GenBank/DDBJ whole genome shotgun (WGS) entry which is preliminary data.</text>
</comment>
<dbReference type="Pfam" id="PF02265">
    <property type="entry name" value="S1-P1_nuclease"/>
    <property type="match status" value="1"/>
</dbReference>
<evidence type="ECO:0000256" key="5">
    <source>
        <dbReference type="ARBA" id="ARBA00022801"/>
    </source>
</evidence>
<dbReference type="PANTHER" id="PTHR33146:SF29">
    <property type="entry name" value="S1_P1 NUCLEASE"/>
    <property type="match status" value="1"/>
</dbReference>
<keyword evidence="2" id="KW-0540">Nuclease</keyword>
<dbReference type="Proteomes" id="UP000736335">
    <property type="component" value="Unassembled WGS sequence"/>
</dbReference>
<dbReference type="GO" id="GO:0004519">
    <property type="term" value="F:endonuclease activity"/>
    <property type="evidence" value="ECO:0007669"/>
    <property type="project" value="UniProtKB-KW"/>
</dbReference>
<dbReference type="EMBL" id="WIUZ02000025">
    <property type="protein sequence ID" value="KAF9778029.1"/>
    <property type="molecule type" value="Genomic_DNA"/>
</dbReference>
<comment type="similarity">
    <text evidence="1">Belongs to the nuclease type I family.</text>
</comment>
<evidence type="ECO:0000256" key="4">
    <source>
        <dbReference type="ARBA" id="ARBA00022759"/>
    </source>
</evidence>
<feature type="signal peptide" evidence="8">
    <location>
        <begin position="1"/>
        <end position="22"/>
    </location>
</feature>
<keyword evidence="5" id="KW-0378">Hydrolase</keyword>
<dbReference type="GO" id="GO:0003676">
    <property type="term" value="F:nucleic acid binding"/>
    <property type="evidence" value="ECO:0007669"/>
    <property type="project" value="InterPro"/>
</dbReference>
<evidence type="ECO:0000256" key="6">
    <source>
        <dbReference type="ARBA" id="ARBA00023157"/>
    </source>
</evidence>
<dbReference type="AlphaFoldDB" id="A0A9P6L111"/>
<protein>
    <submittedName>
        <fullName evidence="9">S1/P1 nuclease</fullName>
    </submittedName>
</protein>
<sequence length="352" mass="39480">MKFTPLWTSVIPVLSFLPSAHAWGQEGHAIVATIAELHLGPTVLPTLCSILNLPDARAQPCSLASVASWADEIKSDKRWSGTAGLHFANAVADHPPQLCLFPGDEGWSGPKDANVLGGIRNTTNLLGQWVQQGSDLSDPVASESLKFLIHFLGDIHMPLHLTGRERGGNDVRVMWGIKEVRLHKMWDEEIVARAIETTPSEWDQPLSPEIERHLHGNEYDRLIRKILVEGIKRTWADKVESWTRCPAPSLPSSLGDDQIVLQPRWEVGDTDDGDVCPWHWASPLHELVCEWVWPKQLDEPPYNENLGPLLQLDTDEYAGKITREWVVEELFAKGGLRLAMILNFIFAPQQDY</sequence>
<proteinExistence type="inferred from homology"/>
<dbReference type="InterPro" id="IPR003154">
    <property type="entry name" value="S1/P1nuclease"/>
</dbReference>
<gene>
    <name evidence="9" type="ORF">BJ322DRAFT_1114571</name>
</gene>
<evidence type="ECO:0000256" key="3">
    <source>
        <dbReference type="ARBA" id="ARBA00022723"/>
    </source>
</evidence>